<organism evidence="1 2">
    <name type="scientific">Rhodopirellula europaea 6C</name>
    <dbReference type="NCBI Taxonomy" id="1263867"/>
    <lineage>
        <taxon>Bacteria</taxon>
        <taxon>Pseudomonadati</taxon>
        <taxon>Planctomycetota</taxon>
        <taxon>Planctomycetia</taxon>
        <taxon>Pirellulales</taxon>
        <taxon>Pirellulaceae</taxon>
        <taxon>Rhodopirellula</taxon>
    </lineage>
</organism>
<sequence>MHSRLHHRPIRLGIYRGASQRDVRATPSSGDVACHGGIGTIDRSLNRLCSHFSQAVVSLAIHVKTGNMLRCHAFPSIRLSWTTNLQAPFMKYAIQLNGIQKRLPAGFRLPASFQGFADRCCEAQRGDLGWFAIKTGPTKELLGFDPKDQVVPILRLPDGGFVAFWFCTKRSPALICCDSEGAVDVVGATWADFLTRLSKRKTGIPDLDDRELAKLPSIRGVGRKLTPLTAKRREFKKWIEQHAPEQPDTNDTTAEEIRAELVKLMSRHFDKGRLRPRILLFVTLTSRTYKVDWAAYGIKPYPAPKRLQPVLQRLVTYLGRSLKKSEVSVAPDGCVWVERNICLGDPSFYKR</sequence>
<name>M2A846_9BACT</name>
<dbReference type="Proteomes" id="UP000011529">
    <property type="component" value="Unassembled WGS sequence"/>
</dbReference>
<evidence type="ECO:0000313" key="2">
    <source>
        <dbReference type="Proteomes" id="UP000011529"/>
    </source>
</evidence>
<accession>M2A846</accession>
<reference evidence="1" key="2">
    <citation type="journal article" date="2013" name="Mar. Genomics">
        <title>Expression of sulfatases in Rhodopirellula baltica and the diversity of sulfatases in the genus Rhodopirellula.</title>
        <authorList>
            <person name="Wegner C.E."/>
            <person name="Richter-Heitmann T."/>
            <person name="Klindworth A."/>
            <person name="Klockow C."/>
            <person name="Richter M."/>
            <person name="Achstetter T."/>
            <person name="Glockner F.O."/>
            <person name="Harder J."/>
        </authorList>
    </citation>
    <scope>NUCLEOTIDE SEQUENCE [LARGE SCALE GENOMIC DNA]</scope>
    <source>
        <strain evidence="1">6C</strain>
    </source>
</reference>
<protein>
    <submittedName>
        <fullName evidence="1">Uncharacterized protein</fullName>
    </submittedName>
</protein>
<comment type="caution">
    <text evidence="1">The sequence shown here is derived from an EMBL/GenBank/DDBJ whole genome shotgun (WGS) entry which is preliminary data.</text>
</comment>
<gene>
    <name evidence="1" type="ORF">RE6C_01467</name>
</gene>
<dbReference type="PATRIC" id="fig|1263867.3.peg.1550"/>
<reference evidence="1" key="1">
    <citation type="submission" date="2012-11" db="EMBL/GenBank/DDBJ databases">
        <title>Permanent draft genomes of Rhodopirellula europaea strain SH398 and 6C.</title>
        <authorList>
            <person name="Richter M."/>
            <person name="Richter-Heitmann T."/>
            <person name="Frank C."/>
            <person name="Harder J."/>
            <person name="Glockner F.O."/>
        </authorList>
    </citation>
    <scope>NUCLEOTIDE SEQUENCE</scope>
    <source>
        <strain evidence="1">6C</strain>
    </source>
</reference>
<dbReference type="AlphaFoldDB" id="M2A846"/>
<keyword evidence="2" id="KW-1185">Reference proteome</keyword>
<dbReference type="EMBL" id="ANMO01000085">
    <property type="protein sequence ID" value="EMB17836.1"/>
    <property type="molecule type" value="Genomic_DNA"/>
</dbReference>
<evidence type="ECO:0000313" key="1">
    <source>
        <dbReference type="EMBL" id="EMB17836.1"/>
    </source>
</evidence>
<proteinExistence type="predicted"/>